<sequence>MICLSNFFTKPDSFEKQSDDVYLLANKGAGRQTMPDVVFRFDHASCAAMMEINAHPPPVKDDLLKLFAEIKKHTRLTIRDEDGEISNWCM</sequence>
<proteinExistence type="predicted"/>
<evidence type="ECO:0000313" key="2">
    <source>
        <dbReference type="Proteomes" id="UP000004105"/>
    </source>
</evidence>
<keyword evidence="2" id="KW-1185">Reference proteome</keyword>
<accession>F2BDD8</accession>
<name>F2BDD8_9NEIS</name>
<reference evidence="1 2" key="1">
    <citation type="submission" date="2011-02" db="EMBL/GenBank/DDBJ databases">
        <authorList>
            <person name="Muzny D."/>
            <person name="Qin X."/>
            <person name="Deng J."/>
            <person name="Jiang H."/>
            <person name="Liu Y."/>
            <person name="Qu J."/>
            <person name="Song X.-Z."/>
            <person name="Zhang L."/>
            <person name="Thornton R."/>
            <person name="Coyle M."/>
            <person name="Francisco L."/>
            <person name="Jackson L."/>
            <person name="Javaid M."/>
            <person name="Korchina V."/>
            <person name="Kovar C."/>
            <person name="Mata R."/>
            <person name="Mathew T."/>
            <person name="Ngo R."/>
            <person name="Nguyen L."/>
            <person name="Nguyen N."/>
            <person name="Okwuonu G."/>
            <person name="Ongeri F."/>
            <person name="Pham C."/>
            <person name="Simmons D."/>
            <person name="Wilczek-Boney K."/>
            <person name="Hale W."/>
            <person name="Jakkamsetti A."/>
            <person name="Pham P."/>
            <person name="Ruth R."/>
            <person name="San Lucas F."/>
            <person name="Warren J."/>
            <person name="Zhang J."/>
            <person name="Zhao Z."/>
            <person name="Zhou C."/>
            <person name="Zhu D."/>
            <person name="Lee S."/>
            <person name="Bess C."/>
            <person name="Blankenburg K."/>
            <person name="Forbes L."/>
            <person name="Fu Q."/>
            <person name="Gubbala S."/>
            <person name="Hirani K."/>
            <person name="Jayaseelan J.C."/>
            <person name="Lara F."/>
            <person name="Munidasa M."/>
            <person name="Palculict T."/>
            <person name="Patil S."/>
            <person name="Pu L.-L."/>
            <person name="Saada N."/>
            <person name="Tang L."/>
            <person name="Weissenberger G."/>
            <person name="Zhu Y."/>
            <person name="Hemphill L."/>
            <person name="Shang Y."/>
            <person name="Youmans B."/>
            <person name="Ayvaz T."/>
            <person name="Ross M."/>
            <person name="Santibanez J."/>
            <person name="Aqrawi P."/>
            <person name="Gross S."/>
            <person name="Joshi V."/>
            <person name="Fowler G."/>
            <person name="Nazareth L."/>
            <person name="Reid J."/>
            <person name="Worley K."/>
            <person name="Petrosino J."/>
            <person name="Highlander S."/>
            <person name="Gibbs R."/>
        </authorList>
    </citation>
    <scope>NUCLEOTIDE SEQUENCE [LARGE SCALE GENOMIC DNA]</scope>
    <source>
        <strain evidence="1 2">ATCC BAA-1200</strain>
    </source>
</reference>
<evidence type="ECO:0000313" key="1">
    <source>
        <dbReference type="EMBL" id="EGF10534.1"/>
    </source>
</evidence>
<comment type="caution">
    <text evidence="1">The sequence shown here is derived from an EMBL/GenBank/DDBJ whole genome shotgun (WGS) entry which is preliminary data.</text>
</comment>
<dbReference type="HOGENOM" id="CLU_2437759_0_0_4"/>
<gene>
    <name evidence="1" type="ORF">HMPREF9123_1744</name>
</gene>
<protein>
    <submittedName>
        <fullName evidence="1">Uncharacterized protein</fullName>
    </submittedName>
</protein>
<dbReference type="EMBL" id="AFAY01000035">
    <property type="protein sequence ID" value="EGF10534.1"/>
    <property type="molecule type" value="Genomic_DNA"/>
</dbReference>
<organism evidence="1 2">
    <name type="scientific">Neisseria bacilliformis ATCC BAA-1200</name>
    <dbReference type="NCBI Taxonomy" id="888742"/>
    <lineage>
        <taxon>Bacteria</taxon>
        <taxon>Pseudomonadati</taxon>
        <taxon>Pseudomonadota</taxon>
        <taxon>Betaproteobacteria</taxon>
        <taxon>Neisseriales</taxon>
        <taxon>Neisseriaceae</taxon>
        <taxon>Neisseria</taxon>
    </lineage>
</organism>
<dbReference type="Proteomes" id="UP000004105">
    <property type="component" value="Unassembled WGS sequence"/>
</dbReference>
<dbReference type="AlphaFoldDB" id="F2BDD8"/>